<evidence type="ECO:0000313" key="5">
    <source>
        <dbReference type="Proteomes" id="UP001178507"/>
    </source>
</evidence>
<dbReference type="PANTHER" id="PTHR24198">
    <property type="entry name" value="ANKYRIN REPEAT AND PROTEIN KINASE DOMAIN-CONTAINING PROTEIN"/>
    <property type="match status" value="1"/>
</dbReference>
<dbReference type="Pfam" id="PF12796">
    <property type="entry name" value="Ank_2"/>
    <property type="match status" value="1"/>
</dbReference>
<keyword evidence="5" id="KW-1185">Reference proteome</keyword>
<evidence type="ECO:0000256" key="3">
    <source>
        <dbReference type="PROSITE-ProRule" id="PRU00023"/>
    </source>
</evidence>
<accession>A0AA36NI33</accession>
<keyword evidence="2 3" id="KW-0040">ANK repeat</keyword>
<dbReference type="PROSITE" id="PS50297">
    <property type="entry name" value="ANK_REP_REGION"/>
    <property type="match status" value="2"/>
</dbReference>
<name>A0AA36NI33_9DINO</name>
<evidence type="ECO:0000256" key="1">
    <source>
        <dbReference type="ARBA" id="ARBA00022737"/>
    </source>
</evidence>
<dbReference type="Gene3D" id="1.25.40.20">
    <property type="entry name" value="Ankyrin repeat-containing domain"/>
    <property type="match status" value="1"/>
</dbReference>
<dbReference type="SMART" id="SM00248">
    <property type="entry name" value="ANK"/>
    <property type="match status" value="2"/>
</dbReference>
<dbReference type="AlphaFoldDB" id="A0AA36NI33"/>
<evidence type="ECO:0008006" key="6">
    <source>
        <dbReference type="Google" id="ProtNLM"/>
    </source>
</evidence>
<feature type="repeat" description="ANK" evidence="3">
    <location>
        <begin position="35"/>
        <end position="67"/>
    </location>
</feature>
<evidence type="ECO:0000256" key="2">
    <source>
        <dbReference type="ARBA" id="ARBA00023043"/>
    </source>
</evidence>
<evidence type="ECO:0000313" key="4">
    <source>
        <dbReference type="EMBL" id="CAJ1404586.1"/>
    </source>
</evidence>
<organism evidence="4 5">
    <name type="scientific">Effrenium voratum</name>
    <dbReference type="NCBI Taxonomy" id="2562239"/>
    <lineage>
        <taxon>Eukaryota</taxon>
        <taxon>Sar</taxon>
        <taxon>Alveolata</taxon>
        <taxon>Dinophyceae</taxon>
        <taxon>Suessiales</taxon>
        <taxon>Symbiodiniaceae</taxon>
        <taxon>Effrenium</taxon>
    </lineage>
</organism>
<dbReference type="PANTHER" id="PTHR24198:SF165">
    <property type="entry name" value="ANKYRIN REPEAT-CONTAINING PROTEIN-RELATED"/>
    <property type="match status" value="1"/>
</dbReference>
<keyword evidence="1" id="KW-0677">Repeat</keyword>
<dbReference type="InterPro" id="IPR002110">
    <property type="entry name" value="Ankyrin_rpt"/>
</dbReference>
<reference evidence="4" key="1">
    <citation type="submission" date="2023-08" db="EMBL/GenBank/DDBJ databases">
        <authorList>
            <person name="Chen Y."/>
            <person name="Shah S."/>
            <person name="Dougan E. K."/>
            <person name="Thang M."/>
            <person name="Chan C."/>
        </authorList>
    </citation>
    <scope>NUCLEOTIDE SEQUENCE</scope>
</reference>
<dbReference type="PROSITE" id="PS50088">
    <property type="entry name" value="ANK_REPEAT"/>
    <property type="match status" value="2"/>
</dbReference>
<proteinExistence type="predicted"/>
<sequence>MAALRSAGERGDAEALRKALDAASSKDINAQDLDSDLTPLALAAQGGHTACVRLLLTARADPDVVSEDAGNRAALHFAAYEGHVEVVRLLMQARADAAASSTGGTAADIARQRAKEWRIGGGDGEEDIEALSQVLELLA</sequence>
<gene>
    <name evidence="4" type="ORF">EVOR1521_LOCUS27006</name>
</gene>
<protein>
    <recommendedName>
        <fullName evidence="6">Ankyrin repeat domain-containing protein</fullName>
    </recommendedName>
</protein>
<comment type="caution">
    <text evidence="4">The sequence shown here is derived from an EMBL/GenBank/DDBJ whole genome shotgun (WGS) entry which is preliminary data.</text>
</comment>
<dbReference type="InterPro" id="IPR036770">
    <property type="entry name" value="Ankyrin_rpt-contain_sf"/>
</dbReference>
<dbReference type="SUPFAM" id="SSF48403">
    <property type="entry name" value="Ankyrin repeat"/>
    <property type="match status" value="1"/>
</dbReference>
<feature type="repeat" description="ANK" evidence="3">
    <location>
        <begin position="70"/>
        <end position="102"/>
    </location>
</feature>
<dbReference type="Proteomes" id="UP001178507">
    <property type="component" value="Unassembled WGS sequence"/>
</dbReference>
<dbReference type="EMBL" id="CAUJNA010003549">
    <property type="protein sequence ID" value="CAJ1404586.1"/>
    <property type="molecule type" value="Genomic_DNA"/>
</dbReference>